<reference evidence="2" key="1">
    <citation type="journal article" date="2012" name="Proc. Natl. Acad. Sci. U.S.A.">
        <title>Antigenic diversity is generated by distinct evolutionary mechanisms in African trypanosome species.</title>
        <authorList>
            <person name="Jackson A.P."/>
            <person name="Berry A."/>
            <person name="Aslett M."/>
            <person name="Allison H.C."/>
            <person name="Burton P."/>
            <person name="Vavrova-Anderson J."/>
            <person name="Brown R."/>
            <person name="Browne H."/>
            <person name="Corton N."/>
            <person name="Hauser H."/>
            <person name="Gamble J."/>
            <person name="Gilderthorp R."/>
            <person name="Marcello L."/>
            <person name="McQuillan J."/>
            <person name="Otto T.D."/>
            <person name="Quail M.A."/>
            <person name="Sanders M.J."/>
            <person name="van Tonder A."/>
            <person name="Ginger M.L."/>
            <person name="Field M.C."/>
            <person name="Barry J.D."/>
            <person name="Hertz-Fowler C."/>
            <person name="Berriman M."/>
        </authorList>
    </citation>
    <scope>NUCLEOTIDE SEQUENCE</scope>
    <source>
        <strain evidence="2">Y486</strain>
    </source>
</reference>
<accession>G0TVU4</accession>
<keyword evidence="1" id="KW-1133">Transmembrane helix</keyword>
<gene>
    <name evidence="2" type="ORF">TVY486_0502620</name>
</gene>
<evidence type="ECO:0000313" key="2">
    <source>
        <dbReference type="EMBL" id="CCC48060.1"/>
    </source>
</evidence>
<evidence type="ECO:0000256" key="1">
    <source>
        <dbReference type="SAM" id="Phobius"/>
    </source>
</evidence>
<organism evidence="2">
    <name type="scientific">Trypanosoma vivax (strain Y486)</name>
    <dbReference type="NCBI Taxonomy" id="1055687"/>
    <lineage>
        <taxon>Eukaryota</taxon>
        <taxon>Discoba</taxon>
        <taxon>Euglenozoa</taxon>
        <taxon>Kinetoplastea</taxon>
        <taxon>Metakinetoplastina</taxon>
        <taxon>Trypanosomatida</taxon>
        <taxon>Trypanosomatidae</taxon>
        <taxon>Trypanosoma</taxon>
        <taxon>Duttonella</taxon>
    </lineage>
</organism>
<dbReference type="AlphaFoldDB" id="G0TVU4"/>
<keyword evidence="1" id="KW-0472">Membrane</keyword>
<protein>
    <submittedName>
        <fullName evidence="2">Uncharacterized protein</fullName>
    </submittedName>
</protein>
<dbReference type="EMBL" id="HE573021">
    <property type="protein sequence ID" value="CCC48060.1"/>
    <property type="molecule type" value="Genomic_DNA"/>
</dbReference>
<feature type="transmembrane region" description="Helical" evidence="1">
    <location>
        <begin position="50"/>
        <end position="71"/>
    </location>
</feature>
<keyword evidence="1" id="KW-0812">Transmembrane</keyword>
<proteinExistence type="predicted"/>
<name>G0TVU4_TRYVY</name>
<dbReference type="VEuPathDB" id="TriTrypDB:TvY486_0502620"/>
<sequence>MKVRQDVWSIGRALSQPRDFICPPSVQARWPPQLLNRFHSMLLQCPVTRLLLLFSSFMNANFFFLIFPPFVVATGASCTRCPTCLVCCCHLSCVGTLFRCS</sequence>